<feature type="region of interest" description="Disordered" evidence="1">
    <location>
        <begin position="38"/>
        <end position="70"/>
    </location>
</feature>
<dbReference type="RefSeq" id="WP_311579441.1">
    <property type="nucleotide sequence ID" value="NZ_JAVRFH010000040.1"/>
</dbReference>
<gene>
    <name evidence="2" type="ORF">RM812_30350</name>
</gene>
<proteinExistence type="predicted"/>
<organism evidence="2 3">
    <name type="scientific">Streptomyces lancefieldiae</name>
    <dbReference type="NCBI Taxonomy" id="3075520"/>
    <lineage>
        <taxon>Bacteria</taxon>
        <taxon>Bacillati</taxon>
        <taxon>Actinomycetota</taxon>
        <taxon>Actinomycetes</taxon>
        <taxon>Kitasatosporales</taxon>
        <taxon>Streptomycetaceae</taxon>
        <taxon>Streptomyces</taxon>
    </lineage>
</organism>
<comment type="caution">
    <text evidence="2">The sequence shown here is derived from an EMBL/GenBank/DDBJ whole genome shotgun (WGS) entry which is preliminary data.</text>
</comment>
<reference evidence="2" key="1">
    <citation type="submission" date="2024-05" db="EMBL/GenBank/DDBJ databases">
        <title>30 novel species of actinomycetes from the DSMZ collection.</title>
        <authorList>
            <person name="Nouioui I."/>
        </authorList>
    </citation>
    <scope>NUCLEOTIDE SEQUENCE</scope>
    <source>
        <strain evidence="2">DSM 40712</strain>
    </source>
</reference>
<protein>
    <submittedName>
        <fullName evidence="2">Uncharacterized protein</fullName>
    </submittedName>
</protein>
<evidence type="ECO:0000256" key="1">
    <source>
        <dbReference type="SAM" id="MobiDB-lite"/>
    </source>
</evidence>
<dbReference type="Proteomes" id="UP001180724">
    <property type="component" value="Unassembled WGS sequence"/>
</dbReference>
<dbReference type="EMBL" id="JAVRFH010000040">
    <property type="protein sequence ID" value="MDT0614479.1"/>
    <property type="molecule type" value="Genomic_DNA"/>
</dbReference>
<accession>A0ABU3AWA5</accession>
<name>A0ABU3AWA5_9ACTN</name>
<sequence length="70" mass="7989">MALSHCWTRRGRAEALEITSDTLGLIALFTVFYHPARKNPERPWTPAEQRGLDQASSRIRGSLHTLTSRR</sequence>
<evidence type="ECO:0000313" key="3">
    <source>
        <dbReference type="Proteomes" id="UP001180724"/>
    </source>
</evidence>
<keyword evidence="3" id="KW-1185">Reference proteome</keyword>
<evidence type="ECO:0000313" key="2">
    <source>
        <dbReference type="EMBL" id="MDT0614479.1"/>
    </source>
</evidence>